<gene>
    <name evidence="2" type="ORF">CGZ75_16025</name>
</gene>
<comment type="caution">
    <text evidence="2">The sequence shown here is derived from an EMBL/GenBank/DDBJ whole genome shotgun (WGS) entry which is preliminary data.</text>
</comment>
<reference evidence="2 3" key="1">
    <citation type="submission" date="2017-07" db="EMBL/GenBank/DDBJ databases">
        <title>Paenibacillus herberti R33 genome sequencing and assembly.</title>
        <authorList>
            <person name="Su W."/>
        </authorList>
    </citation>
    <scope>NUCLEOTIDE SEQUENCE [LARGE SCALE GENOMIC DNA]</scope>
    <source>
        <strain evidence="2 3">R33</strain>
    </source>
</reference>
<evidence type="ECO:0000259" key="1">
    <source>
        <dbReference type="PROSITE" id="PS51272"/>
    </source>
</evidence>
<evidence type="ECO:0000313" key="2">
    <source>
        <dbReference type="EMBL" id="OXM14449.1"/>
    </source>
</evidence>
<feature type="domain" description="SLH" evidence="1">
    <location>
        <begin position="1"/>
        <end position="31"/>
    </location>
</feature>
<keyword evidence="3" id="KW-1185">Reference proteome</keyword>
<dbReference type="OrthoDB" id="504962at2"/>
<proteinExistence type="predicted"/>
<name>A0A229NXS9_9BACL</name>
<dbReference type="EMBL" id="NMUQ01000002">
    <property type="protein sequence ID" value="OXM14449.1"/>
    <property type="molecule type" value="Genomic_DNA"/>
</dbReference>
<dbReference type="PROSITE" id="PS51272">
    <property type="entry name" value="SLH"/>
    <property type="match status" value="1"/>
</dbReference>
<dbReference type="AlphaFoldDB" id="A0A229NXS9"/>
<organism evidence="2 3">
    <name type="scientific">Paenibacillus herberti</name>
    <dbReference type="NCBI Taxonomy" id="1619309"/>
    <lineage>
        <taxon>Bacteria</taxon>
        <taxon>Bacillati</taxon>
        <taxon>Bacillota</taxon>
        <taxon>Bacilli</taxon>
        <taxon>Bacillales</taxon>
        <taxon>Paenibacillaceae</taxon>
        <taxon>Paenibacillus</taxon>
    </lineage>
</organism>
<dbReference type="Proteomes" id="UP000215145">
    <property type="component" value="Unassembled WGS sequence"/>
</dbReference>
<protein>
    <recommendedName>
        <fullName evidence="1">SLH domain-containing protein</fullName>
    </recommendedName>
</protein>
<evidence type="ECO:0000313" key="3">
    <source>
        <dbReference type="Proteomes" id="UP000215145"/>
    </source>
</evidence>
<dbReference type="Pfam" id="PF00395">
    <property type="entry name" value="SLH"/>
    <property type="match status" value="1"/>
</dbReference>
<accession>A0A229NXS9</accession>
<dbReference type="InterPro" id="IPR001119">
    <property type="entry name" value="SLH_dom"/>
</dbReference>
<sequence length="31" mass="3315">MGSISGYGDKSFHLDAEITRAEMAVMIAEAL</sequence>